<evidence type="ECO:0000256" key="1">
    <source>
        <dbReference type="ARBA" id="ARBA00001933"/>
    </source>
</evidence>
<name>A0A9D4MN84_DREPO</name>
<dbReference type="GO" id="GO:0042541">
    <property type="term" value="P:hemoglobin biosynthetic process"/>
    <property type="evidence" value="ECO:0007669"/>
    <property type="project" value="TreeGrafter"/>
</dbReference>
<keyword evidence="4 6" id="KW-0663">Pyridoxal phosphate</keyword>
<evidence type="ECO:0000313" key="9">
    <source>
        <dbReference type="Proteomes" id="UP000828390"/>
    </source>
</evidence>
<dbReference type="SUPFAM" id="SSF53383">
    <property type="entry name" value="PLP-dependent transferases"/>
    <property type="match status" value="1"/>
</dbReference>
<evidence type="ECO:0000256" key="3">
    <source>
        <dbReference type="ARBA" id="ARBA00022679"/>
    </source>
</evidence>
<comment type="catalytic activity">
    <reaction evidence="6">
        <text>succinyl-CoA + glycine + H(+) = 5-aminolevulinate + CO2 + CoA</text>
        <dbReference type="Rhea" id="RHEA:12921"/>
        <dbReference type="ChEBI" id="CHEBI:15378"/>
        <dbReference type="ChEBI" id="CHEBI:16526"/>
        <dbReference type="ChEBI" id="CHEBI:57287"/>
        <dbReference type="ChEBI" id="CHEBI:57292"/>
        <dbReference type="ChEBI" id="CHEBI:57305"/>
        <dbReference type="ChEBI" id="CHEBI:356416"/>
        <dbReference type="EC" id="2.3.1.37"/>
    </reaction>
</comment>
<comment type="caution">
    <text evidence="8">The sequence shown here is derived from an EMBL/GenBank/DDBJ whole genome shotgun (WGS) entry which is preliminary data.</text>
</comment>
<dbReference type="InterPro" id="IPR015421">
    <property type="entry name" value="PyrdxlP-dep_Trfase_major"/>
</dbReference>
<keyword evidence="9" id="KW-1185">Reference proteome</keyword>
<dbReference type="GO" id="GO:0005739">
    <property type="term" value="C:mitochondrion"/>
    <property type="evidence" value="ECO:0007669"/>
    <property type="project" value="TreeGrafter"/>
</dbReference>
<comment type="pathway">
    <text evidence="6">Porphyrin-containing compound metabolism; protoporphyrin-IX biosynthesis; 5-aminolevulinate from glycine: step 1/1.</text>
</comment>
<dbReference type="EMBL" id="JAIWYP010000001">
    <property type="protein sequence ID" value="KAH3880323.1"/>
    <property type="molecule type" value="Genomic_DNA"/>
</dbReference>
<dbReference type="InterPro" id="IPR010961">
    <property type="entry name" value="4pyrrol_synth_NH2levulA_synth"/>
</dbReference>
<keyword evidence="3 6" id="KW-0808">Transferase</keyword>
<dbReference type="InterPro" id="IPR015424">
    <property type="entry name" value="PyrdxlP-dep_Trfase"/>
</dbReference>
<accession>A0A9D4MN84</accession>
<feature type="domain" description="Aminotransferase class I/classII large" evidence="7">
    <location>
        <begin position="234"/>
        <end position="579"/>
    </location>
</feature>
<evidence type="ECO:0000256" key="2">
    <source>
        <dbReference type="ARBA" id="ARBA00008392"/>
    </source>
</evidence>
<dbReference type="PANTHER" id="PTHR13693:SF102">
    <property type="entry name" value="2-AMINO-3-KETOBUTYRATE COENZYME A LIGASE, MITOCHONDRIAL"/>
    <property type="match status" value="1"/>
</dbReference>
<evidence type="ECO:0000256" key="6">
    <source>
        <dbReference type="RuleBase" id="RU910713"/>
    </source>
</evidence>
<dbReference type="GO" id="GO:0003870">
    <property type="term" value="F:5-aminolevulinate synthase activity"/>
    <property type="evidence" value="ECO:0007669"/>
    <property type="project" value="UniProtKB-EC"/>
</dbReference>
<dbReference type="GO" id="GO:0006782">
    <property type="term" value="P:protoporphyrinogen IX biosynthetic process"/>
    <property type="evidence" value="ECO:0007669"/>
    <property type="project" value="UniProtKB-UniRule"/>
</dbReference>
<dbReference type="InterPro" id="IPR050087">
    <property type="entry name" value="AON_synthase_class-II"/>
</dbReference>
<dbReference type="InterPro" id="IPR015422">
    <property type="entry name" value="PyrdxlP-dep_Trfase_small"/>
</dbReference>
<keyword evidence="5 6" id="KW-0012">Acyltransferase</keyword>
<evidence type="ECO:0000256" key="4">
    <source>
        <dbReference type="ARBA" id="ARBA00022898"/>
    </source>
</evidence>
<dbReference type="Proteomes" id="UP000828390">
    <property type="component" value="Unassembled WGS sequence"/>
</dbReference>
<comment type="similarity">
    <text evidence="2 6">Belongs to the class-II pyridoxal-phosphate-dependent aminotransferase family.</text>
</comment>
<dbReference type="Gene3D" id="3.40.640.10">
    <property type="entry name" value="Type I PLP-dependent aspartate aminotransferase-like (Major domain)"/>
    <property type="match status" value="1"/>
</dbReference>
<dbReference type="GO" id="GO:0048821">
    <property type="term" value="P:erythrocyte development"/>
    <property type="evidence" value="ECO:0007669"/>
    <property type="project" value="TreeGrafter"/>
</dbReference>
<evidence type="ECO:0000256" key="5">
    <source>
        <dbReference type="ARBA" id="ARBA00023315"/>
    </source>
</evidence>
<comment type="cofactor">
    <cofactor evidence="1 6">
        <name>pyridoxal 5'-phosphate</name>
        <dbReference type="ChEBI" id="CHEBI:597326"/>
    </cofactor>
</comment>
<dbReference type="EC" id="2.3.1.37" evidence="6"/>
<proteinExistence type="inferred from homology"/>
<reference evidence="8" key="2">
    <citation type="submission" date="2020-11" db="EMBL/GenBank/DDBJ databases">
        <authorList>
            <person name="McCartney M.A."/>
            <person name="Auch B."/>
            <person name="Kono T."/>
            <person name="Mallez S."/>
            <person name="Becker A."/>
            <person name="Gohl D.M."/>
            <person name="Silverstein K.A.T."/>
            <person name="Koren S."/>
            <person name="Bechman K.B."/>
            <person name="Herman A."/>
            <person name="Abrahante J.E."/>
            <person name="Garbe J."/>
        </authorList>
    </citation>
    <scope>NUCLEOTIDE SEQUENCE</scope>
    <source>
        <strain evidence="8">Duluth1</strain>
        <tissue evidence="8">Whole animal</tissue>
    </source>
</reference>
<dbReference type="Gene3D" id="3.90.1150.10">
    <property type="entry name" value="Aspartate Aminotransferase, domain 1"/>
    <property type="match status" value="1"/>
</dbReference>
<dbReference type="Pfam" id="PF00155">
    <property type="entry name" value="Aminotran_1_2"/>
    <property type="match status" value="1"/>
</dbReference>
<dbReference type="PANTHER" id="PTHR13693">
    <property type="entry name" value="CLASS II AMINOTRANSFERASE/8-AMINO-7-OXONONANOATE SYNTHASE"/>
    <property type="match status" value="1"/>
</dbReference>
<protein>
    <recommendedName>
        <fullName evidence="6">5-aminolevulinate synthase</fullName>
        <ecNumber evidence="6">2.3.1.37</ecNumber>
    </recommendedName>
    <alternativeName>
        <fullName evidence="6">5-aminolevulinic acid synthase</fullName>
    </alternativeName>
    <alternativeName>
        <fullName evidence="6">Delta-ALA synthase</fullName>
    </alternativeName>
    <alternativeName>
        <fullName evidence="6">Delta-aminolevulinate synthase</fullName>
    </alternativeName>
</protein>
<dbReference type="CDD" id="cd06454">
    <property type="entry name" value="KBL_like"/>
    <property type="match status" value="1"/>
</dbReference>
<dbReference type="GO" id="GO:0030170">
    <property type="term" value="F:pyridoxal phosphate binding"/>
    <property type="evidence" value="ECO:0007669"/>
    <property type="project" value="UniProtKB-UniRule"/>
</dbReference>
<sequence length="637" mass="70547">MPRQSLKPRQYAAASRISPRNFASVRRGMPRSAMKALRCPFLTRVNVNQITQNARSLLNNHVGSCPIMTRIMTSSQLAFLTEGAQPEASKCPFIKNEIAAATEGMPVDTTIWEKSLEIEPKDTQVIAGDKVPLLKNNEPLKEFMKAFPALEGIVDATKGPLKGLTPEGPVATESRKGIKMETIDNRKLFNYERFFNGEIDKKKKNHTYRVFKKVLRKGTRFPFAEEYTGEPRDISVWCSNDYLGMSWHPKVTDAVRNALMEHGAGAGGTRNISGNSPLHEALEQELASLHEKDAALIFTSCFVANDSTLFTLGKAIPGVHIFSDEGNHASMIHGIRTSGAPKHIFRHNDPEHLEELLQKVDPSVPKIVAFETVHSMDGAVCPLRELCDVSHKYGALTFVDEVHAVGLYGKNGGGVGERDGCMDKMDIITGTLGKAFGNIGGYIAASASTVDMIRSYAAGFIFTTSLPPTTLAGAVASIRVLRSDEGRQLRFRHQERVRYLRERLVEAGIPALHCPSHIIPVHVGDAALATKLSNELMTEHNVYIQAINYPTVALGKERLRIAPTPHHTTEMMDDLVEKLVKVWRNNGLDLHKNVCPKSCEFCRKPLEFERFFSRDPVCQRSNCTYTSLQSTLLTATA</sequence>
<evidence type="ECO:0000259" key="7">
    <source>
        <dbReference type="Pfam" id="PF00155"/>
    </source>
</evidence>
<evidence type="ECO:0000313" key="8">
    <source>
        <dbReference type="EMBL" id="KAH3880323.1"/>
    </source>
</evidence>
<reference evidence="8" key="1">
    <citation type="journal article" date="2019" name="bioRxiv">
        <title>The Genome of the Zebra Mussel, Dreissena polymorpha: A Resource for Invasive Species Research.</title>
        <authorList>
            <person name="McCartney M.A."/>
            <person name="Auch B."/>
            <person name="Kono T."/>
            <person name="Mallez S."/>
            <person name="Zhang Y."/>
            <person name="Obille A."/>
            <person name="Becker A."/>
            <person name="Abrahante J.E."/>
            <person name="Garbe J."/>
            <person name="Badalamenti J.P."/>
            <person name="Herman A."/>
            <person name="Mangelson H."/>
            <person name="Liachko I."/>
            <person name="Sullivan S."/>
            <person name="Sone E.D."/>
            <person name="Koren S."/>
            <person name="Silverstein K.A.T."/>
            <person name="Beckman K.B."/>
            <person name="Gohl D.M."/>
        </authorList>
    </citation>
    <scope>NUCLEOTIDE SEQUENCE</scope>
    <source>
        <strain evidence="8">Duluth1</strain>
        <tissue evidence="8">Whole animal</tissue>
    </source>
</reference>
<dbReference type="AlphaFoldDB" id="A0A9D4MN84"/>
<dbReference type="InterPro" id="IPR004839">
    <property type="entry name" value="Aminotransferase_I/II_large"/>
</dbReference>
<organism evidence="8 9">
    <name type="scientific">Dreissena polymorpha</name>
    <name type="common">Zebra mussel</name>
    <name type="synonym">Mytilus polymorpha</name>
    <dbReference type="NCBI Taxonomy" id="45954"/>
    <lineage>
        <taxon>Eukaryota</taxon>
        <taxon>Metazoa</taxon>
        <taxon>Spiralia</taxon>
        <taxon>Lophotrochozoa</taxon>
        <taxon>Mollusca</taxon>
        <taxon>Bivalvia</taxon>
        <taxon>Autobranchia</taxon>
        <taxon>Heteroconchia</taxon>
        <taxon>Euheterodonta</taxon>
        <taxon>Imparidentia</taxon>
        <taxon>Neoheterodontei</taxon>
        <taxon>Myida</taxon>
        <taxon>Dreissenoidea</taxon>
        <taxon>Dreissenidae</taxon>
        <taxon>Dreissena</taxon>
    </lineage>
</organism>
<keyword evidence="6" id="KW-0350">Heme biosynthesis</keyword>
<dbReference type="FunFam" id="3.40.640.10:FF:000006">
    <property type="entry name" value="5-aminolevulinate synthase, mitochondrial"/>
    <property type="match status" value="1"/>
</dbReference>
<dbReference type="NCBIfam" id="TIGR01821">
    <property type="entry name" value="5aminolev_synth"/>
    <property type="match status" value="1"/>
</dbReference>
<gene>
    <name evidence="8" type="ORF">DPMN_004235</name>
</gene>